<name>A0ABS8EZP2_9FIRM</name>
<protein>
    <submittedName>
        <fullName evidence="2">Uncharacterized protein</fullName>
    </submittedName>
</protein>
<dbReference type="EMBL" id="JAJEQD010000001">
    <property type="protein sequence ID" value="MCC2155658.1"/>
    <property type="molecule type" value="Genomic_DNA"/>
</dbReference>
<dbReference type="RefSeq" id="WP_227720394.1">
    <property type="nucleotide sequence ID" value="NZ_JAJEQD010000001.1"/>
</dbReference>
<evidence type="ECO:0000313" key="2">
    <source>
        <dbReference type="EMBL" id="MCC2155658.1"/>
    </source>
</evidence>
<evidence type="ECO:0000313" key="3">
    <source>
        <dbReference type="Proteomes" id="UP001198241"/>
    </source>
</evidence>
<evidence type="ECO:0000256" key="1">
    <source>
        <dbReference type="SAM" id="SignalP"/>
    </source>
</evidence>
<comment type="caution">
    <text evidence="2">The sequence shown here is derived from an EMBL/GenBank/DDBJ whole genome shotgun (WGS) entry which is preliminary data.</text>
</comment>
<proteinExistence type="predicted"/>
<gene>
    <name evidence="2" type="ORF">LKD20_00700</name>
</gene>
<organism evidence="2 3">
    <name type="scientific">Veillonella fallax</name>
    <dbReference type="NCBI Taxonomy" id="2881272"/>
    <lineage>
        <taxon>Bacteria</taxon>
        <taxon>Bacillati</taxon>
        <taxon>Bacillota</taxon>
        <taxon>Negativicutes</taxon>
        <taxon>Veillonellales</taxon>
        <taxon>Veillonellaceae</taxon>
        <taxon>Veillonella</taxon>
    </lineage>
</organism>
<dbReference type="Proteomes" id="UP001198241">
    <property type="component" value="Unassembled WGS sequence"/>
</dbReference>
<feature type="signal peptide" evidence="1">
    <location>
        <begin position="1"/>
        <end position="19"/>
    </location>
</feature>
<keyword evidence="3" id="KW-1185">Reference proteome</keyword>
<feature type="chain" id="PRO_5047095476" evidence="1">
    <location>
        <begin position="20"/>
        <end position="175"/>
    </location>
</feature>
<keyword evidence="1" id="KW-0732">Signal</keyword>
<sequence length="175" mass="20334">MTKLLLLVLFILIPLTSNAISLNELRNNPTKYKLVYSDSSGDQYVDNDTINVIRYAPPYYVISSTSYLVSYEYNVLSELHNTYFYDYNNNISTLLEKTHSEQEFGSQVTQYAGIKYKTNKITIFNYNGEVYQGPILRNESAKIPKILSPAYESAMYSFYKSYNTYFNIPSKIQKF</sequence>
<accession>A0ABS8EZP2</accession>
<reference evidence="2 3" key="1">
    <citation type="submission" date="2021-10" db="EMBL/GenBank/DDBJ databases">
        <title>Anaerobic single-cell dispensing facilitates the cultivation of human gut bacteria.</title>
        <authorList>
            <person name="Afrizal A."/>
        </authorList>
    </citation>
    <scope>NUCLEOTIDE SEQUENCE [LARGE SCALE GENOMIC DNA]</scope>
    <source>
        <strain evidence="2 3">CLA-AA-H247</strain>
    </source>
</reference>